<gene>
    <name evidence="13" type="ORF">TSAR_007276</name>
</gene>
<dbReference type="InterPro" id="IPR004117">
    <property type="entry name" value="7tm6_olfct_rcpt"/>
</dbReference>
<comment type="subcellular location">
    <subcellularLocation>
        <location evidence="12">Cell membrane</location>
        <topology evidence="12">Multi-pass membrane protein</topology>
    </subcellularLocation>
    <subcellularLocation>
        <location evidence="1">Membrane</location>
        <topology evidence="1">Multi-pass membrane protein</topology>
    </subcellularLocation>
</comment>
<evidence type="ECO:0000256" key="4">
    <source>
        <dbReference type="ARBA" id="ARBA00022725"/>
    </source>
</evidence>
<evidence type="ECO:0000256" key="6">
    <source>
        <dbReference type="ARBA" id="ARBA00023136"/>
    </source>
</evidence>
<dbReference type="PANTHER" id="PTHR21137:SF37">
    <property type="entry name" value="ODORANT RECEPTOR 46A, ISOFORM B-RELATED"/>
    <property type="match status" value="1"/>
</dbReference>
<proteinExistence type="inferred from homology"/>
<keyword evidence="2 12" id="KW-0716">Sensory transduction</keyword>
<dbReference type="GO" id="GO:0005886">
    <property type="term" value="C:plasma membrane"/>
    <property type="evidence" value="ECO:0007669"/>
    <property type="project" value="UniProtKB-SubCell"/>
</dbReference>
<protein>
    <recommendedName>
        <fullName evidence="12">Odorant receptor</fullName>
    </recommendedName>
</protein>
<comment type="function">
    <text evidence="9">Odorant receptor which mediates acceptance or avoidance behavior, depending on its substrates. The odorant receptor repertoire encodes a large collection of odor stimuli that vary widely in identity, intensity, and duration. May form a complex with Orco to form odorant-sensing units, providing sensitive and prolonged odorant signaling and calcium permeability.</text>
</comment>
<comment type="caution">
    <text evidence="12">Lacks conserved residue(s) required for the propagation of feature annotation.</text>
</comment>
<dbReference type="GO" id="GO:0005549">
    <property type="term" value="F:odorant binding"/>
    <property type="evidence" value="ECO:0007669"/>
    <property type="project" value="InterPro"/>
</dbReference>
<evidence type="ECO:0000256" key="3">
    <source>
        <dbReference type="ARBA" id="ARBA00022692"/>
    </source>
</evidence>
<dbReference type="EMBL" id="NNAY01002654">
    <property type="protein sequence ID" value="OXU20854.1"/>
    <property type="molecule type" value="Genomic_DNA"/>
</dbReference>
<evidence type="ECO:0000313" key="13">
    <source>
        <dbReference type="EMBL" id="OXU20854.1"/>
    </source>
</evidence>
<sequence length="386" mass="45054">MHCSYSFFLVTAFAMWRPRSWDDSKILTALYTLYSILSFSVYYTFLISQILDIVLVAENIQQITENMIQLINVVNVSQKSLCFFLKRKKIIRFMDYFFEDMTLPQSPREKEIQKSFDDESKGNSQKLFVLYSVSVVMYVYMPFFISKREDRVLPYRAWRPYSLDNVNYYYLAYLQQSWSVTTAATGNAATETLVSGFMIQICAQFEILEHRFMQLPKILKEMRESGESESAVLATERSIIIKLIHHHWRIFEMTELFNDIFVFVILSQFVTSITVLCVSTYNLALCESVNNDFITIFMYLLCMLLQIFMYTWYGNEITLRSGDLGNHIFLSEWRSLSPPTVKNLLIIAQRTTKPIILSSGYVITLSNVAFTSIVKTSYSVFNVLNV</sequence>
<evidence type="ECO:0000313" key="14">
    <source>
        <dbReference type="Proteomes" id="UP000215335"/>
    </source>
</evidence>
<keyword evidence="3 12" id="KW-0812">Transmembrane</keyword>
<feature type="transmembrane region" description="Helical" evidence="12">
    <location>
        <begin position="26"/>
        <end position="45"/>
    </location>
</feature>
<evidence type="ECO:0000256" key="7">
    <source>
        <dbReference type="ARBA" id="ARBA00023170"/>
    </source>
</evidence>
<comment type="subunit">
    <text evidence="11">Interacts with Orco. Complexes exist early in the endomembrane system in olfactory sensory neurons (OSNs), coupling these complexes to the conserved ciliary trafficking pathway.</text>
</comment>
<evidence type="ECO:0000256" key="10">
    <source>
        <dbReference type="ARBA" id="ARBA00037946"/>
    </source>
</evidence>
<keyword evidence="4 12" id="KW-0552">Olfaction</keyword>
<dbReference type="GO" id="GO:0007165">
    <property type="term" value="P:signal transduction"/>
    <property type="evidence" value="ECO:0007669"/>
    <property type="project" value="UniProtKB-KW"/>
</dbReference>
<name>A0A232ER56_9HYME</name>
<keyword evidence="14" id="KW-1185">Reference proteome</keyword>
<dbReference type="OrthoDB" id="6597368at2759"/>
<feature type="transmembrane region" description="Helical" evidence="12">
    <location>
        <begin position="256"/>
        <end position="281"/>
    </location>
</feature>
<dbReference type="AlphaFoldDB" id="A0A232ER56"/>
<evidence type="ECO:0000256" key="9">
    <source>
        <dbReference type="ARBA" id="ARBA00037764"/>
    </source>
</evidence>
<evidence type="ECO:0000256" key="2">
    <source>
        <dbReference type="ARBA" id="ARBA00022606"/>
    </source>
</evidence>
<dbReference type="PANTHER" id="PTHR21137">
    <property type="entry name" value="ODORANT RECEPTOR"/>
    <property type="match status" value="1"/>
</dbReference>
<dbReference type="Proteomes" id="UP000215335">
    <property type="component" value="Unassembled WGS sequence"/>
</dbReference>
<accession>A0A232ER56</accession>
<dbReference type="GO" id="GO:0004984">
    <property type="term" value="F:olfactory receptor activity"/>
    <property type="evidence" value="ECO:0007669"/>
    <property type="project" value="InterPro"/>
</dbReference>
<keyword evidence="5 12" id="KW-1133">Transmembrane helix</keyword>
<evidence type="ECO:0000256" key="11">
    <source>
        <dbReference type="ARBA" id="ARBA00038679"/>
    </source>
</evidence>
<keyword evidence="7 12" id="KW-0675">Receptor</keyword>
<reference evidence="13 14" key="1">
    <citation type="journal article" date="2017" name="Curr. Biol.">
        <title>The Evolution of Venom by Co-option of Single-Copy Genes.</title>
        <authorList>
            <person name="Martinson E.O."/>
            <person name="Mrinalini"/>
            <person name="Kelkar Y.D."/>
            <person name="Chang C.H."/>
            <person name="Werren J.H."/>
        </authorList>
    </citation>
    <scope>NUCLEOTIDE SEQUENCE [LARGE SCALE GENOMIC DNA]</scope>
    <source>
        <strain evidence="13 14">Alberta</strain>
        <tissue evidence="13">Whole body</tissue>
    </source>
</reference>
<evidence type="ECO:0000256" key="8">
    <source>
        <dbReference type="ARBA" id="ARBA00023224"/>
    </source>
</evidence>
<evidence type="ECO:0000256" key="1">
    <source>
        <dbReference type="ARBA" id="ARBA00004141"/>
    </source>
</evidence>
<feature type="transmembrane region" description="Helical" evidence="12">
    <location>
        <begin position="128"/>
        <end position="146"/>
    </location>
</feature>
<comment type="similarity">
    <text evidence="10">Belongs to the insect chemoreceptor superfamily. Heteromeric odorant receptor channel (TC 1.A.69) family. Or2a subfamily.</text>
</comment>
<keyword evidence="8 12" id="KW-0807">Transducer</keyword>
<evidence type="ECO:0000256" key="12">
    <source>
        <dbReference type="RuleBase" id="RU351113"/>
    </source>
</evidence>
<organism evidence="13 14">
    <name type="scientific">Trichomalopsis sarcophagae</name>
    <dbReference type="NCBI Taxonomy" id="543379"/>
    <lineage>
        <taxon>Eukaryota</taxon>
        <taxon>Metazoa</taxon>
        <taxon>Ecdysozoa</taxon>
        <taxon>Arthropoda</taxon>
        <taxon>Hexapoda</taxon>
        <taxon>Insecta</taxon>
        <taxon>Pterygota</taxon>
        <taxon>Neoptera</taxon>
        <taxon>Endopterygota</taxon>
        <taxon>Hymenoptera</taxon>
        <taxon>Apocrita</taxon>
        <taxon>Proctotrupomorpha</taxon>
        <taxon>Chalcidoidea</taxon>
        <taxon>Pteromalidae</taxon>
        <taxon>Pteromalinae</taxon>
        <taxon>Trichomalopsis</taxon>
    </lineage>
</organism>
<comment type="caution">
    <text evidence="13">The sequence shown here is derived from an EMBL/GenBank/DDBJ whole genome shotgun (WGS) entry which is preliminary data.</text>
</comment>
<dbReference type="Pfam" id="PF02949">
    <property type="entry name" value="7tm_6"/>
    <property type="match status" value="1"/>
</dbReference>
<dbReference type="STRING" id="543379.A0A232ER56"/>
<keyword evidence="6 12" id="KW-0472">Membrane</keyword>
<feature type="transmembrane region" description="Helical" evidence="12">
    <location>
        <begin position="293"/>
        <end position="313"/>
    </location>
</feature>
<evidence type="ECO:0000256" key="5">
    <source>
        <dbReference type="ARBA" id="ARBA00022989"/>
    </source>
</evidence>